<dbReference type="Gene3D" id="1.10.8.60">
    <property type="match status" value="1"/>
</dbReference>
<dbReference type="Gene3D" id="1.10.10.60">
    <property type="entry name" value="Homeodomain-like"/>
    <property type="match status" value="1"/>
</dbReference>
<dbReference type="AlphaFoldDB" id="A0A3N9U9E1"/>
<accession>A0A3N9U9E1</accession>
<evidence type="ECO:0000256" key="2">
    <source>
        <dbReference type="ARBA" id="ARBA00022840"/>
    </source>
</evidence>
<reference evidence="6 7" key="1">
    <citation type="journal article" date="2013" name="J. Microbiol.">
        <title>Lysinibacillus chungkukjangi sp. nov., isolated from Chungkukjang, Korean fermented soybean food.</title>
        <authorList>
            <person name="Kim S.J."/>
            <person name="Jang Y.H."/>
            <person name="Hamada M."/>
            <person name="Ahn J.H."/>
            <person name="Weon H.Y."/>
            <person name="Suzuki K."/>
            <person name="Whang K.S."/>
            <person name="Kwon S.W."/>
        </authorList>
    </citation>
    <scope>NUCLEOTIDE SEQUENCE [LARGE SCALE GENOMIC DNA]</scope>
    <source>
        <strain evidence="6 7">MCCC 1A12701</strain>
    </source>
</reference>
<dbReference type="EMBL" id="RRCT01000025">
    <property type="protein sequence ID" value="RQW73204.1"/>
    <property type="molecule type" value="Genomic_DNA"/>
</dbReference>
<dbReference type="InterPro" id="IPR002078">
    <property type="entry name" value="Sigma_54_int"/>
</dbReference>
<dbReference type="InterPro" id="IPR027417">
    <property type="entry name" value="P-loop_NTPase"/>
</dbReference>
<dbReference type="SUPFAM" id="SSF52540">
    <property type="entry name" value="P-loop containing nucleoside triphosphate hydrolases"/>
    <property type="match status" value="1"/>
</dbReference>
<evidence type="ECO:0000256" key="4">
    <source>
        <dbReference type="ARBA" id="ARBA00023163"/>
    </source>
</evidence>
<sequence length="598" mass="67302">MEQVTILSQMFDFSIVTKENGEILEYFASNDTYKSNLSLHKSIVSFEEEIFSNPIFTSLVVSDEKQTFLQQTWNKHRVLTYVIHSNGNYIFGYNIIEKPAEVKKEPLSFNSDFIVKSPAMTKVAAQIQKAANAGATTLLLGESGVGKEKAARAIYQSGSRKNQPFVAINCGALPETLIESELFGYTEGSFTGAQKSGKIGKFREANKGVIFLDEVGELSLSMQVKLLRVLQERIVTPIGSSKEYPIDVQVIAATNKSLINMVNEGSFREDLYYRLNIIPITIPPLRERAVEIPELIEHFTTISNNKYHCNRLFSNTAIDFLTLQEWPGNVRELENFIERTIILADEDIISIQTARDFLDAPSSNQAVEKDFSINKLIPLQEAQELIEEQLITMAMEKYNSLKLAANVLGISPPTMTRKYKKIKEMKEEAQMLFSTRHILESELDKRLRATAVVTSVSISPTVLEEAVKQPNNTKYLDPLSEQLTQIYTREEGVQWGFIFVRDHEGNIVNLTSSEGFVIPVGTTYIGSDIILKSIDNAFKGIVSVTPVYEDEYGEWKTCCSPLYDSEGKVIAILGFDYSKEYVNNELHKLSESLNISLS</sequence>
<dbReference type="Pfam" id="PF25601">
    <property type="entry name" value="AAA_lid_14"/>
    <property type="match status" value="1"/>
</dbReference>
<dbReference type="SUPFAM" id="SSF46689">
    <property type="entry name" value="Homeodomain-like"/>
    <property type="match status" value="1"/>
</dbReference>
<proteinExistence type="predicted"/>
<dbReference type="Pfam" id="PF00158">
    <property type="entry name" value="Sigma54_activat"/>
    <property type="match status" value="1"/>
</dbReference>
<dbReference type="InterPro" id="IPR025944">
    <property type="entry name" value="Sigma_54_int_dom_CS"/>
</dbReference>
<dbReference type="InterPro" id="IPR002197">
    <property type="entry name" value="HTH_Fis"/>
</dbReference>
<dbReference type="OrthoDB" id="9771372at2"/>
<keyword evidence="1" id="KW-0547">Nucleotide-binding</keyword>
<dbReference type="PANTHER" id="PTHR32071:SF57">
    <property type="entry name" value="C4-DICARBOXYLATE TRANSPORT TRANSCRIPTIONAL REGULATORY PROTEIN DCTD"/>
    <property type="match status" value="1"/>
</dbReference>
<dbReference type="InterPro" id="IPR058031">
    <property type="entry name" value="AAA_lid_NorR"/>
</dbReference>
<dbReference type="Pfam" id="PF02954">
    <property type="entry name" value="HTH_8"/>
    <property type="match status" value="1"/>
</dbReference>
<dbReference type="InterPro" id="IPR009057">
    <property type="entry name" value="Homeodomain-like_sf"/>
</dbReference>
<organism evidence="6 7">
    <name type="scientific">Lysinibacillus composti</name>
    <dbReference type="NCBI Taxonomy" id="720633"/>
    <lineage>
        <taxon>Bacteria</taxon>
        <taxon>Bacillati</taxon>
        <taxon>Bacillota</taxon>
        <taxon>Bacilli</taxon>
        <taxon>Bacillales</taxon>
        <taxon>Bacillaceae</taxon>
        <taxon>Lysinibacillus</taxon>
    </lineage>
</organism>
<dbReference type="InterPro" id="IPR003593">
    <property type="entry name" value="AAA+_ATPase"/>
</dbReference>
<evidence type="ECO:0000313" key="6">
    <source>
        <dbReference type="EMBL" id="RQW73204.1"/>
    </source>
</evidence>
<dbReference type="PROSITE" id="PS50045">
    <property type="entry name" value="SIGMA54_INTERACT_4"/>
    <property type="match status" value="1"/>
</dbReference>
<keyword evidence="4" id="KW-0804">Transcription</keyword>
<keyword evidence="3" id="KW-0805">Transcription regulation</keyword>
<keyword evidence="7" id="KW-1185">Reference proteome</keyword>
<evidence type="ECO:0000256" key="3">
    <source>
        <dbReference type="ARBA" id="ARBA00023015"/>
    </source>
</evidence>
<protein>
    <submittedName>
        <fullName evidence="6">AAA family ATPase</fullName>
    </submittedName>
</protein>
<dbReference type="PROSITE" id="PS00688">
    <property type="entry name" value="SIGMA54_INTERACT_3"/>
    <property type="match status" value="1"/>
</dbReference>
<dbReference type="GO" id="GO:0005524">
    <property type="term" value="F:ATP binding"/>
    <property type="evidence" value="ECO:0007669"/>
    <property type="project" value="UniProtKB-KW"/>
</dbReference>
<dbReference type="GO" id="GO:0006355">
    <property type="term" value="P:regulation of DNA-templated transcription"/>
    <property type="evidence" value="ECO:0007669"/>
    <property type="project" value="InterPro"/>
</dbReference>
<gene>
    <name evidence="6" type="ORF">EBB45_17730</name>
</gene>
<dbReference type="PANTHER" id="PTHR32071">
    <property type="entry name" value="TRANSCRIPTIONAL REGULATORY PROTEIN"/>
    <property type="match status" value="1"/>
</dbReference>
<dbReference type="RefSeq" id="WP_124766686.1">
    <property type="nucleotide sequence ID" value="NZ_JAFBDY010000023.1"/>
</dbReference>
<dbReference type="FunFam" id="3.40.50.300:FF:000006">
    <property type="entry name" value="DNA-binding transcriptional regulator NtrC"/>
    <property type="match status" value="1"/>
</dbReference>
<evidence type="ECO:0000259" key="5">
    <source>
        <dbReference type="PROSITE" id="PS50045"/>
    </source>
</evidence>
<evidence type="ECO:0000313" key="7">
    <source>
        <dbReference type="Proteomes" id="UP000274033"/>
    </source>
</evidence>
<keyword evidence="2" id="KW-0067">ATP-binding</keyword>
<dbReference type="Proteomes" id="UP000274033">
    <property type="component" value="Unassembled WGS sequence"/>
</dbReference>
<name>A0A3N9U9E1_9BACI</name>
<dbReference type="GO" id="GO:0043565">
    <property type="term" value="F:sequence-specific DNA binding"/>
    <property type="evidence" value="ECO:0007669"/>
    <property type="project" value="InterPro"/>
</dbReference>
<dbReference type="Gene3D" id="3.40.50.300">
    <property type="entry name" value="P-loop containing nucleotide triphosphate hydrolases"/>
    <property type="match status" value="1"/>
</dbReference>
<dbReference type="CDD" id="cd00009">
    <property type="entry name" value="AAA"/>
    <property type="match status" value="1"/>
</dbReference>
<feature type="domain" description="Sigma-54 factor interaction" evidence="5">
    <location>
        <begin position="113"/>
        <end position="342"/>
    </location>
</feature>
<comment type="caution">
    <text evidence="6">The sequence shown here is derived from an EMBL/GenBank/DDBJ whole genome shotgun (WGS) entry which is preliminary data.</text>
</comment>
<dbReference type="SMART" id="SM00382">
    <property type="entry name" value="AAA"/>
    <property type="match status" value="1"/>
</dbReference>
<evidence type="ECO:0000256" key="1">
    <source>
        <dbReference type="ARBA" id="ARBA00022741"/>
    </source>
</evidence>